<organism evidence="10 11">
    <name type="scientific">Clavelina lepadiformis</name>
    <name type="common">Light-bulb sea squirt</name>
    <name type="synonym">Ascidia lepadiformis</name>
    <dbReference type="NCBI Taxonomy" id="159417"/>
    <lineage>
        <taxon>Eukaryota</taxon>
        <taxon>Metazoa</taxon>
        <taxon>Chordata</taxon>
        <taxon>Tunicata</taxon>
        <taxon>Ascidiacea</taxon>
        <taxon>Aplousobranchia</taxon>
        <taxon>Clavelinidae</taxon>
        <taxon>Clavelina</taxon>
    </lineage>
</organism>
<dbReference type="PROSITE" id="PS50297">
    <property type="entry name" value="ANK_REP_REGION"/>
    <property type="match status" value="1"/>
</dbReference>
<dbReference type="PROSITE" id="PS50088">
    <property type="entry name" value="ANK_REPEAT"/>
    <property type="match status" value="1"/>
</dbReference>
<evidence type="ECO:0000256" key="4">
    <source>
        <dbReference type="ARBA" id="ARBA00023043"/>
    </source>
</evidence>
<comment type="subcellular location">
    <subcellularLocation>
        <location evidence="1">Endoplasmic reticulum membrane</location>
    </subcellularLocation>
</comment>
<name>A0ABP0GCP7_CLALP</name>
<sequence length="472" mass="54349">MTNNSLLRAKGCPLHELVFKNDISGVSKLINQHKLDEEVGLEKLQDHHGNTPLHLAVMLGHKECVQILLKHGHAVNIKNNAGWTALQEAVSYGDRQTITSLFRSLRKEHKKTMRDQKPEIRQALQSFGEDFYIEMKWDFQSWIPFVSRILPSDTCHIYRSGFRFRMDSTLEDFSDRRWVRGDITFIVNFDTEGEPAMFLLDNKNKVYQCMQKQTPQEKEASIEDEVDIAMSTDVVDGSMKTKQTSIERVTTGWIFRQEKSEKIGQFDADFYRIYGLKLVTRKRREHLSEEDIKKNKSLRDALSQAETAENALNELADTENPVRRTSLPPPDRTNFQWNEYYSSAPGNPPCLGRKVKEKTNTKSFEAVVAMSEKFPIRLENLLPILEALGPKAKIFTKLRDFISVHLPPGFPVRIDIPIFPTIKATVNFTQFEFRNSIPDSMFTVPTGYREVPGWFEKTSKARQTETGNISHS</sequence>
<feature type="domain" description="Ankyrin repeat" evidence="9">
    <location>
        <begin position="165"/>
        <end position="444"/>
    </location>
</feature>
<dbReference type="InterPro" id="IPR002110">
    <property type="entry name" value="Ankyrin_rpt"/>
</dbReference>
<dbReference type="InterPro" id="IPR036770">
    <property type="entry name" value="Ankyrin_rpt-contain_sf"/>
</dbReference>
<keyword evidence="2" id="KW-0677">Repeat</keyword>
<evidence type="ECO:0000256" key="8">
    <source>
        <dbReference type="PROSITE-ProRule" id="PRU00023"/>
    </source>
</evidence>
<dbReference type="InterPro" id="IPR021832">
    <property type="entry name" value="ANKRD13"/>
</dbReference>
<evidence type="ECO:0000256" key="5">
    <source>
        <dbReference type="ARBA" id="ARBA00023136"/>
    </source>
</evidence>
<keyword evidence="11" id="KW-1185">Reference proteome</keyword>
<reference evidence="10 11" key="1">
    <citation type="submission" date="2024-02" db="EMBL/GenBank/DDBJ databases">
        <authorList>
            <person name="Daric V."/>
            <person name="Darras S."/>
        </authorList>
    </citation>
    <scope>NUCLEOTIDE SEQUENCE [LARGE SCALE GENOMIC DNA]</scope>
</reference>
<keyword evidence="5" id="KW-0472">Membrane</keyword>
<dbReference type="PANTHER" id="PTHR12447">
    <property type="entry name" value="ANKYRIN REPEAT DOMAIN-CONTAINING PROTEIN 13"/>
    <property type="match status" value="1"/>
</dbReference>
<keyword evidence="4 8" id="KW-0040">ANK repeat</keyword>
<keyword evidence="6" id="KW-0143">Chaperone</keyword>
<proteinExistence type="predicted"/>
<evidence type="ECO:0000256" key="3">
    <source>
        <dbReference type="ARBA" id="ARBA00022824"/>
    </source>
</evidence>
<comment type="caution">
    <text evidence="10">The sequence shown here is derived from an EMBL/GenBank/DDBJ whole genome shotgun (WGS) entry which is preliminary data.</text>
</comment>
<dbReference type="SUPFAM" id="SSF48403">
    <property type="entry name" value="Ankyrin repeat"/>
    <property type="match status" value="1"/>
</dbReference>
<dbReference type="SMART" id="SM00248">
    <property type="entry name" value="ANK"/>
    <property type="match status" value="2"/>
</dbReference>
<evidence type="ECO:0000313" key="10">
    <source>
        <dbReference type="EMBL" id="CAK8689558.1"/>
    </source>
</evidence>
<evidence type="ECO:0000256" key="2">
    <source>
        <dbReference type="ARBA" id="ARBA00022737"/>
    </source>
</evidence>
<protein>
    <recommendedName>
        <fullName evidence="9">Ankyrin repeat domain-containing protein</fullName>
    </recommendedName>
</protein>
<evidence type="ECO:0000256" key="6">
    <source>
        <dbReference type="ARBA" id="ARBA00023186"/>
    </source>
</evidence>
<dbReference type="Pfam" id="PF11904">
    <property type="entry name" value="ANKRD13_C"/>
    <property type="match status" value="1"/>
</dbReference>
<dbReference type="InterPro" id="IPR055285">
    <property type="entry name" value="ANKRD13_C"/>
</dbReference>
<comment type="function">
    <text evidence="7">Acts as a molecular chaperone for G protein-coupled receptors, regulating their biogenesis and exit from the ER.</text>
</comment>
<dbReference type="Proteomes" id="UP001642483">
    <property type="component" value="Unassembled WGS sequence"/>
</dbReference>
<dbReference type="EMBL" id="CAWYQH010000108">
    <property type="protein sequence ID" value="CAK8689558.1"/>
    <property type="molecule type" value="Genomic_DNA"/>
</dbReference>
<accession>A0ABP0GCP7</accession>
<evidence type="ECO:0000259" key="9">
    <source>
        <dbReference type="Pfam" id="PF11904"/>
    </source>
</evidence>
<dbReference type="Gene3D" id="1.25.40.20">
    <property type="entry name" value="Ankyrin repeat-containing domain"/>
    <property type="match status" value="1"/>
</dbReference>
<dbReference type="PANTHER" id="PTHR12447:SF25">
    <property type="entry name" value="ANKYRIN REPEAT DOMAIN-CONTAINING PROTEIN 13C"/>
    <property type="match status" value="1"/>
</dbReference>
<keyword evidence="3" id="KW-0256">Endoplasmic reticulum</keyword>
<evidence type="ECO:0000256" key="7">
    <source>
        <dbReference type="ARBA" id="ARBA00037107"/>
    </source>
</evidence>
<dbReference type="Pfam" id="PF12796">
    <property type="entry name" value="Ank_2"/>
    <property type="match status" value="1"/>
</dbReference>
<evidence type="ECO:0000313" key="11">
    <source>
        <dbReference type="Proteomes" id="UP001642483"/>
    </source>
</evidence>
<evidence type="ECO:0000256" key="1">
    <source>
        <dbReference type="ARBA" id="ARBA00004586"/>
    </source>
</evidence>
<feature type="repeat" description="ANK" evidence="8">
    <location>
        <begin position="48"/>
        <end position="80"/>
    </location>
</feature>
<gene>
    <name evidence="10" type="ORF">CVLEPA_LOCUS21545</name>
</gene>